<keyword evidence="1" id="KW-0175">Coiled coil</keyword>
<keyword evidence="2" id="KW-0812">Transmembrane</keyword>
<dbReference type="Proteomes" id="UP001300692">
    <property type="component" value="Unassembled WGS sequence"/>
</dbReference>
<proteinExistence type="predicted"/>
<accession>A0ABT3CVD8</accession>
<sequence>MKLYPKGSQIDDKSHLSRYQQYSPKPPKTRFIFTGLKFIAIFVSTRKARFLLQFKSMNVFFRFILVSTLLFAGYIDSKAQSYSLTISAASFEIDGKSHSGYRTEFTQPYSEIKKEWWRYVKSITYLYNAKSHYILTIPAKGDSNTELQFISVLDKTSNKGAVLKVAPILEGLDEGQVTQFKKELKLLLVDFKIQYFTEMLQEKIEDKEKEIEKLSKELYKQKNDNSSNLDKLNQRLSKSNSELDALKEKLNQIK</sequence>
<evidence type="ECO:0000313" key="3">
    <source>
        <dbReference type="EMBL" id="MCV9387584.1"/>
    </source>
</evidence>
<feature type="coiled-coil region" evidence="1">
    <location>
        <begin position="197"/>
        <end position="249"/>
    </location>
</feature>
<feature type="transmembrane region" description="Helical" evidence="2">
    <location>
        <begin position="57"/>
        <end position="75"/>
    </location>
</feature>
<evidence type="ECO:0000313" key="4">
    <source>
        <dbReference type="Proteomes" id="UP001300692"/>
    </source>
</evidence>
<evidence type="ECO:0000256" key="1">
    <source>
        <dbReference type="SAM" id="Coils"/>
    </source>
</evidence>
<dbReference type="EMBL" id="JAOYOD010000001">
    <property type="protein sequence ID" value="MCV9387584.1"/>
    <property type="molecule type" value="Genomic_DNA"/>
</dbReference>
<keyword evidence="2" id="KW-0472">Membrane</keyword>
<protein>
    <submittedName>
        <fullName evidence="3">Uncharacterized protein</fullName>
    </submittedName>
</protein>
<comment type="caution">
    <text evidence="3">The sequence shown here is derived from an EMBL/GenBank/DDBJ whole genome shotgun (WGS) entry which is preliminary data.</text>
</comment>
<organism evidence="3 4">
    <name type="scientific">Reichenbachiella ulvae</name>
    <dbReference type="NCBI Taxonomy" id="2980104"/>
    <lineage>
        <taxon>Bacteria</taxon>
        <taxon>Pseudomonadati</taxon>
        <taxon>Bacteroidota</taxon>
        <taxon>Cytophagia</taxon>
        <taxon>Cytophagales</taxon>
        <taxon>Reichenbachiellaceae</taxon>
        <taxon>Reichenbachiella</taxon>
    </lineage>
</organism>
<dbReference type="RefSeq" id="WP_264138405.1">
    <property type="nucleotide sequence ID" value="NZ_JAOYOD010000001.1"/>
</dbReference>
<evidence type="ECO:0000256" key="2">
    <source>
        <dbReference type="SAM" id="Phobius"/>
    </source>
</evidence>
<reference evidence="3 4" key="1">
    <citation type="submission" date="2022-10" db="EMBL/GenBank/DDBJ databases">
        <title>Comparative genomics and taxonomic characterization of three novel marine species of genus Reichenbachiella exhibiting antioxidant and polysaccharide degradation activities.</title>
        <authorList>
            <person name="Muhammad N."/>
            <person name="Lee Y.-J."/>
            <person name="Ko J."/>
            <person name="Kim S.-G."/>
        </authorList>
    </citation>
    <scope>NUCLEOTIDE SEQUENCE [LARGE SCALE GENOMIC DNA]</scope>
    <source>
        <strain evidence="3 4">ABR2-5</strain>
    </source>
</reference>
<keyword evidence="2" id="KW-1133">Transmembrane helix</keyword>
<name>A0ABT3CVD8_9BACT</name>
<gene>
    <name evidence="3" type="ORF">N7U62_12965</name>
</gene>
<keyword evidence="4" id="KW-1185">Reference proteome</keyword>